<comment type="caution">
    <text evidence="1">The sequence shown here is derived from an EMBL/GenBank/DDBJ whole genome shotgun (WGS) entry which is preliminary data.</text>
</comment>
<protein>
    <submittedName>
        <fullName evidence="1">Uncharacterized protein</fullName>
    </submittedName>
</protein>
<dbReference type="EMBL" id="LCKM01000055">
    <property type="protein sequence ID" value="KKT96538.1"/>
    <property type="molecule type" value="Genomic_DNA"/>
</dbReference>
<proteinExistence type="predicted"/>
<name>A0A0G1LKU3_9BACT</name>
<gene>
    <name evidence="1" type="ORF">UW99_C0055G0005</name>
</gene>
<sequence>MSNNAELPTGSQIVTDIFDNTHYEPRKVRSVLLCPTG</sequence>
<evidence type="ECO:0000313" key="1">
    <source>
        <dbReference type="EMBL" id="KKT96538.1"/>
    </source>
</evidence>
<dbReference type="Proteomes" id="UP000034214">
    <property type="component" value="Unassembled WGS sequence"/>
</dbReference>
<dbReference type="AlphaFoldDB" id="A0A0G1LKU3"/>
<accession>A0A0G1LKU3</accession>
<evidence type="ECO:0000313" key="2">
    <source>
        <dbReference type="Proteomes" id="UP000034214"/>
    </source>
</evidence>
<organism evidence="1 2">
    <name type="scientific">Candidatus Collierbacteria bacterium GW2011_GWC2_45_15</name>
    <dbReference type="NCBI Taxonomy" id="1618394"/>
    <lineage>
        <taxon>Bacteria</taxon>
        <taxon>Candidatus Collieribacteriota</taxon>
    </lineage>
</organism>
<reference evidence="1 2" key="1">
    <citation type="journal article" date="2015" name="Nature">
        <title>rRNA introns, odd ribosomes, and small enigmatic genomes across a large radiation of phyla.</title>
        <authorList>
            <person name="Brown C.T."/>
            <person name="Hug L.A."/>
            <person name="Thomas B.C."/>
            <person name="Sharon I."/>
            <person name="Castelle C.J."/>
            <person name="Singh A."/>
            <person name="Wilkins M.J."/>
            <person name="Williams K.H."/>
            <person name="Banfield J.F."/>
        </authorList>
    </citation>
    <scope>NUCLEOTIDE SEQUENCE [LARGE SCALE GENOMIC DNA]</scope>
</reference>